<gene>
    <name evidence="1" type="ORF">GPM918_LOCUS30231</name>
    <name evidence="2" type="ORF">SRO942_LOCUS30837</name>
</gene>
<feature type="non-terminal residue" evidence="1">
    <location>
        <position position="1"/>
    </location>
</feature>
<reference evidence="1" key="1">
    <citation type="submission" date="2021-02" db="EMBL/GenBank/DDBJ databases">
        <authorList>
            <person name="Nowell W R."/>
        </authorList>
    </citation>
    <scope>NUCLEOTIDE SEQUENCE</scope>
</reference>
<dbReference type="AlphaFoldDB" id="A0A815GBY9"/>
<keyword evidence="3" id="KW-1185">Reference proteome</keyword>
<dbReference type="Proteomes" id="UP000663829">
    <property type="component" value="Unassembled WGS sequence"/>
</dbReference>
<dbReference type="Proteomes" id="UP000681722">
    <property type="component" value="Unassembled WGS sequence"/>
</dbReference>
<protein>
    <submittedName>
        <fullName evidence="1">Uncharacterized protein</fullName>
    </submittedName>
</protein>
<comment type="caution">
    <text evidence="1">The sequence shown here is derived from an EMBL/GenBank/DDBJ whole genome shotgun (WGS) entry which is preliminary data.</text>
</comment>
<name>A0A815GBY9_9BILA</name>
<proteinExistence type="predicted"/>
<dbReference type="EMBL" id="CAJNOQ010014199">
    <property type="protein sequence ID" value="CAF1336832.1"/>
    <property type="molecule type" value="Genomic_DNA"/>
</dbReference>
<dbReference type="EMBL" id="CAJOBC010056464">
    <property type="protein sequence ID" value="CAF4194645.1"/>
    <property type="molecule type" value="Genomic_DNA"/>
</dbReference>
<sequence>ERWSFYGPRIIFPSMMTPRIINPTDVIWVLNSLPKTTPRTISITISQLNDIETLYEDSHQ</sequence>
<evidence type="ECO:0000313" key="2">
    <source>
        <dbReference type="EMBL" id="CAF4194645.1"/>
    </source>
</evidence>
<evidence type="ECO:0000313" key="3">
    <source>
        <dbReference type="Proteomes" id="UP000663829"/>
    </source>
</evidence>
<evidence type="ECO:0000313" key="1">
    <source>
        <dbReference type="EMBL" id="CAF1336832.1"/>
    </source>
</evidence>
<organism evidence="1 3">
    <name type="scientific">Didymodactylos carnosus</name>
    <dbReference type="NCBI Taxonomy" id="1234261"/>
    <lineage>
        <taxon>Eukaryota</taxon>
        <taxon>Metazoa</taxon>
        <taxon>Spiralia</taxon>
        <taxon>Gnathifera</taxon>
        <taxon>Rotifera</taxon>
        <taxon>Eurotatoria</taxon>
        <taxon>Bdelloidea</taxon>
        <taxon>Philodinida</taxon>
        <taxon>Philodinidae</taxon>
        <taxon>Didymodactylos</taxon>
    </lineage>
</organism>
<accession>A0A815GBY9</accession>